<dbReference type="AlphaFoldDB" id="A0A2T3ITM6"/>
<protein>
    <submittedName>
        <fullName evidence="1">Uncharacterized protein</fullName>
    </submittedName>
</protein>
<gene>
    <name evidence="1" type="ORF">C9I99_21240</name>
</gene>
<dbReference type="EMBL" id="PYMH01000013">
    <property type="protein sequence ID" value="PSU31714.1"/>
    <property type="molecule type" value="Genomic_DNA"/>
</dbReference>
<organism evidence="1 2">
    <name type="scientific">Photobacterium lutimaris</name>
    <dbReference type="NCBI Taxonomy" id="388278"/>
    <lineage>
        <taxon>Bacteria</taxon>
        <taxon>Pseudomonadati</taxon>
        <taxon>Pseudomonadota</taxon>
        <taxon>Gammaproteobacteria</taxon>
        <taxon>Vibrionales</taxon>
        <taxon>Vibrionaceae</taxon>
        <taxon>Photobacterium</taxon>
    </lineage>
</organism>
<dbReference type="OrthoDB" id="9978868at2"/>
<accession>A0A2T3ITM6</accession>
<evidence type="ECO:0000313" key="1">
    <source>
        <dbReference type="EMBL" id="PSU31714.1"/>
    </source>
</evidence>
<reference evidence="1 2" key="1">
    <citation type="submission" date="2018-03" db="EMBL/GenBank/DDBJ databases">
        <title>Whole genome sequencing of Histamine producing bacteria.</title>
        <authorList>
            <person name="Butler K."/>
        </authorList>
    </citation>
    <scope>NUCLEOTIDE SEQUENCE [LARGE SCALE GENOMIC DNA]</scope>
    <source>
        <strain evidence="1 2">JCM 13586</strain>
    </source>
</reference>
<proteinExistence type="predicted"/>
<dbReference type="Proteomes" id="UP000241222">
    <property type="component" value="Unassembled WGS sequence"/>
</dbReference>
<name>A0A2T3ITM6_9GAMM</name>
<keyword evidence="2" id="KW-1185">Reference proteome</keyword>
<sequence>MEIVLQEHGSDRISPMDITLAVVQILSDRDKSIAVLEIDDDNDNLFCTTRDDGELYHNEYLQIRLDKDFYKDAPVYFIEIFERQHSGGDISQRELFEFFPNEIEHNLLCICDAYTDYFG</sequence>
<evidence type="ECO:0000313" key="2">
    <source>
        <dbReference type="Proteomes" id="UP000241222"/>
    </source>
</evidence>
<dbReference type="RefSeq" id="WP_107350845.1">
    <property type="nucleotide sequence ID" value="NZ_PYMH01000013.1"/>
</dbReference>
<comment type="caution">
    <text evidence="1">The sequence shown here is derived from an EMBL/GenBank/DDBJ whole genome shotgun (WGS) entry which is preliminary data.</text>
</comment>